<proteinExistence type="predicted"/>
<protein>
    <submittedName>
        <fullName evidence="1">Uncharacterized protein</fullName>
    </submittedName>
</protein>
<name>I1ZPL7_STRPA</name>
<accession>I1ZPL7</accession>
<sequence length="34" mass="3840">MIDNPKIIERLGLLSQPLILLIQFRGEGANYGQE</sequence>
<evidence type="ECO:0000313" key="1">
    <source>
        <dbReference type="EMBL" id="AFJ26991.1"/>
    </source>
</evidence>
<gene>
    <name evidence="1" type="ORF">Spaf_2058</name>
</gene>
<evidence type="ECO:0000313" key="2">
    <source>
        <dbReference type="Proteomes" id="UP000002865"/>
    </source>
</evidence>
<organism evidence="1 2">
    <name type="scientific">Streptococcus parasanguinis FW213</name>
    <dbReference type="NCBI Taxonomy" id="1114965"/>
    <lineage>
        <taxon>Bacteria</taxon>
        <taxon>Bacillati</taxon>
        <taxon>Bacillota</taxon>
        <taxon>Bacilli</taxon>
        <taxon>Lactobacillales</taxon>
        <taxon>Streptococcaceae</taxon>
        <taxon>Streptococcus</taxon>
    </lineage>
</organism>
<dbReference type="EMBL" id="CP003122">
    <property type="protein sequence ID" value="AFJ26991.1"/>
    <property type="molecule type" value="Genomic_DNA"/>
</dbReference>
<dbReference type="PaxDb" id="1114965-Spaf_2058"/>
<dbReference type="HOGENOM" id="CLU_3376373_0_0_9"/>
<dbReference type="KEGG" id="scf:Spaf_2058"/>
<dbReference type="AlphaFoldDB" id="I1ZPL7"/>
<reference evidence="1 2" key="1">
    <citation type="journal article" date="2012" name="PLoS ONE">
        <title>Complete Genome and Transcriptomes of Streptococcus parasanguinis FW213: Phylogenic Relations and Potential Virulence Mechanisms.</title>
        <authorList>
            <person name="Geng J."/>
            <person name="Chiu C.H."/>
            <person name="Tang P."/>
            <person name="Chen Y."/>
            <person name="Shieh H.R."/>
            <person name="Hu S."/>
            <person name="Chen Y.Y."/>
        </authorList>
    </citation>
    <scope>NUCLEOTIDE SEQUENCE [LARGE SCALE GENOMIC DNA]</scope>
    <source>
        <strain evidence="1 2">FW213</strain>
    </source>
</reference>
<dbReference type="Proteomes" id="UP000002865">
    <property type="component" value="Chromosome"/>
</dbReference>